<dbReference type="EMBL" id="JAXQNO010000008">
    <property type="protein sequence ID" value="KAK4792011.1"/>
    <property type="molecule type" value="Genomic_DNA"/>
</dbReference>
<dbReference type="Proteomes" id="UP001346149">
    <property type="component" value="Unassembled WGS sequence"/>
</dbReference>
<comment type="caution">
    <text evidence="2">The sequence shown here is derived from an EMBL/GenBank/DDBJ whole genome shotgun (WGS) entry which is preliminary data.</text>
</comment>
<organism evidence="2 3">
    <name type="scientific">Trapa natans</name>
    <name type="common">Water chestnut</name>
    <dbReference type="NCBI Taxonomy" id="22666"/>
    <lineage>
        <taxon>Eukaryota</taxon>
        <taxon>Viridiplantae</taxon>
        <taxon>Streptophyta</taxon>
        <taxon>Embryophyta</taxon>
        <taxon>Tracheophyta</taxon>
        <taxon>Spermatophyta</taxon>
        <taxon>Magnoliopsida</taxon>
        <taxon>eudicotyledons</taxon>
        <taxon>Gunneridae</taxon>
        <taxon>Pentapetalae</taxon>
        <taxon>rosids</taxon>
        <taxon>malvids</taxon>
        <taxon>Myrtales</taxon>
        <taxon>Lythraceae</taxon>
        <taxon>Trapa</taxon>
    </lineage>
</organism>
<feature type="region of interest" description="Disordered" evidence="1">
    <location>
        <begin position="87"/>
        <end position="126"/>
    </location>
</feature>
<keyword evidence="3" id="KW-1185">Reference proteome</keyword>
<dbReference type="PANTHER" id="PTHR37184:SF2">
    <property type="entry name" value="CLAVATA3_ESR (CLE)-RELATED PROTEIN 43"/>
    <property type="match status" value="1"/>
</dbReference>
<evidence type="ECO:0000313" key="3">
    <source>
        <dbReference type="Proteomes" id="UP001346149"/>
    </source>
</evidence>
<dbReference type="InterPro" id="IPR040274">
    <property type="entry name" value="CLE27/CLE43"/>
</dbReference>
<gene>
    <name evidence="2" type="ORF">SAY86_022446</name>
</gene>
<sequence>MQARRLDFRAMPFPSTRGRMTSLPRVLLIIIIVFLSIIFASRLASASRVFPGLIFDEVTVRAEFQPPLPGRMTKKTRVDIGQKYFFKNSSSASSPSSPTVASRGSDGEGYGETKRKVPSCPDPLHN</sequence>
<dbReference type="AlphaFoldDB" id="A0AAN7LT13"/>
<protein>
    <submittedName>
        <fullName evidence="2">Uncharacterized protein</fullName>
    </submittedName>
</protein>
<evidence type="ECO:0000313" key="2">
    <source>
        <dbReference type="EMBL" id="KAK4792011.1"/>
    </source>
</evidence>
<accession>A0AAN7LT13</accession>
<feature type="compositionally biased region" description="Low complexity" evidence="1">
    <location>
        <begin position="89"/>
        <end position="104"/>
    </location>
</feature>
<proteinExistence type="predicted"/>
<reference evidence="2 3" key="1">
    <citation type="journal article" date="2023" name="Hortic Res">
        <title>Pangenome of water caltrop reveals structural variations and asymmetric subgenome divergence after allopolyploidization.</title>
        <authorList>
            <person name="Zhang X."/>
            <person name="Chen Y."/>
            <person name="Wang L."/>
            <person name="Yuan Y."/>
            <person name="Fang M."/>
            <person name="Shi L."/>
            <person name="Lu R."/>
            <person name="Comes H.P."/>
            <person name="Ma Y."/>
            <person name="Chen Y."/>
            <person name="Huang G."/>
            <person name="Zhou Y."/>
            <person name="Zheng Z."/>
            <person name="Qiu Y."/>
        </authorList>
    </citation>
    <scope>NUCLEOTIDE SEQUENCE [LARGE SCALE GENOMIC DNA]</scope>
    <source>
        <strain evidence="2">F231</strain>
    </source>
</reference>
<evidence type="ECO:0000256" key="1">
    <source>
        <dbReference type="SAM" id="MobiDB-lite"/>
    </source>
</evidence>
<name>A0AAN7LT13_TRANT</name>
<dbReference type="PANTHER" id="PTHR37184">
    <property type="entry name" value="CLAVATA3/ESR (CLE)-RELATED PROTEIN 27"/>
    <property type="match status" value="1"/>
</dbReference>